<evidence type="ECO:0000313" key="7">
    <source>
        <dbReference type="EMBL" id="KKR87078.1"/>
    </source>
</evidence>
<evidence type="ECO:0000259" key="6">
    <source>
        <dbReference type="Pfam" id="PF04932"/>
    </source>
</evidence>
<dbReference type="GO" id="GO:0016874">
    <property type="term" value="F:ligase activity"/>
    <property type="evidence" value="ECO:0007669"/>
    <property type="project" value="UniProtKB-KW"/>
</dbReference>
<reference evidence="7 8" key="1">
    <citation type="journal article" date="2015" name="Nature">
        <title>rRNA introns, odd ribosomes, and small enigmatic genomes across a large radiation of phyla.</title>
        <authorList>
            <person name="Brown C.T."/>
            <person name="Hug L.A."/>
            <person name="Thomas B.C."/>
            <person name="Sharon I."/>
            <person name="Castelle C.J."/>
            <person name="Singh A."/>
            <person name="Wilkins M.J."/>
            <person name="Williams K.H."/>
            <person name="Banfield J.F."/>
        </authorList>
    </citation>
    <scope>NUCLEOTIDE SEQUENCE [LARGE SCALE GENOMIC DNA]</scope>
</reference>
<dbReference type="AlphaFoldDB" id="A0A0G0UDP3"/>
<comment type="caution">
    <text evidence="7">The sequence shown here is derived from an EMBL/GenBank/DDBJ whole genome shotgun (WGS) entry which is preliminary data.</text>
</comment>
<feature type="domain" description="O-antigen ligase-related" evidence="6">
    <location>
        <begin position="269"/>
        <end position="436"/>
    </location>
</feature>
<feature type="transmembrane region" description="Helical" evidence="5">
    <location>
        <begin position="428"/>
        <end position="446"/>
    </location>
</feature>
<sequence length="510" mass="58332">MIDFRSLYRFAEEHTAAYIAVLFGFFFLLIAAQSIFSGIAVLAITIGAGFFILTLIRPFWTLVFLSVYLPFESFFLTFIPDEIYVFARYLSEGLIYLLLVVVLWKRFNRGWKFFSTPIDVPFFLFLIVAITSILVNAVEPSIAILGLRQIVRFILLFFIAVFLSPSRTQIRRLTFLLLGITGGEAALGLLQAVIGQPLDQLLLPSETHTLGDIVLTSGVVQSWDFGSRIFATLGRYDRLGTFLAFFLLIAVGFLYEWYLQKKRFFLIWLFVLGLPALLLTYSRSAWFGFLSGFLFIGLWIKRDRRVLLACLIFLGIIISYLLYSGLVVRYLVDVPEQTVIERFFEAFSYERWRGEYYGLGRLFWIVQTILFVVPSSPFFGFGPGQYGGGAVAALGNGRVYEHLGLPFGVYGTDGYIDNNWFSLWGETGTLGLIFYLWMYLGLFFYTRKVYREAKNDRFVRALALGYMAAMIAVALNAFLATFLEVRTLAFYLWLYGGFIVVLGQKKKIFL</sequence>
<feature type="transmembrane region" description="Helical" evidence="5">
    <location>
        <begin position="39"/>
        <end position="63"/>
    </location>
</feature>
<proteinExistence type="predicted"/>
<dbReference type="PANTHER" id="PTHR37422">
    <property type="entry name" value="TEICHURONIC ACID BIOSYNTHESIS PROTEIN TUAE"/>
    <property type="match status" value="1"/>
</dbReference>
<organism evidence="7 8">
    <name type="scientific">Candidatus Uhrbacteria bacterium GW2011_GWC2_41_11</name>
    <dbReference type="NCBI Taxonomy" id="1618985"/>
    <lineage>
        <taxon>Bacteria</taxon>
        <taxon>Candidatus Uhriibacteriota</taxon>
    </lineage>
</organism>
<protein>
    <submittedName>
        <fullName evidence="7">Lipid A core-O-antigen ligase</fullName>
    </submittedName>
</protein>
<comment type="subcellular location">
    <subcellularLocation>
        <location evidence="1">Membrane</location>
        <topology evidence="1">Multi-pass membrane protein</topology>
    </subcellularLocation>
</comment>
<keyword evidence="7" id="KW-0436">Ligase</keyword>
<feature type="transmembrane region" description="Helical" evidence="5">
    <location>
        <begin position="265"/>
        <end position="286"/>
    </location>
</feature>
<dbReference type="Proteomes" id="UP000034616">
    <property type="component" value="Unassembled WGS sequence"/>
</dbReference>
<evidence type="ECO:0000256" key="5">
    <source>
        <dbReference type="SAM" id="Phobius"/>
    </source>
</evidence>
<evidence type="ECO:0000256" key="4">
    <source>
        <dbReference type="ARBA" id="ARBA00023136"/>
    </source>
</evidence>
<evidence type="ECO:0000313" key="8">
    <source>
        <dbReference type="Proteomes" id="UP000034616"/>
    </source>
</evidence>
<dbReference type="GO" id="GO:0016020">
    <property type="term" value="C:membrane"/>
    <property type="evidence" value="ECO:0007669"/>
    <property type="project" value="UniProtKB-SubCell"/>
</dbReference>
<keyword evidence="2 5" id="KW-0812">Transmembrane</keyword>
<feature type="transmembrane region" description="Helical" evidence="5">
    <location>
        <begin position="485"/>
        <end position="503"/>
    </location>
</feature>
<evidence type="ECO:0000256" key="1">
    <source>
        <dbReference type="ARBA" id="ARBA00004141"/>
    </source>
</evidence>
<dbReference type="PANTHER" id="PTHR37422:SF13">
    <property type="entry name" value="LIPOPOLYSACCHARIDE BIOSYNTHESIS PROTEIN PA4999-RELATED"/>
    <property type="match status" value="1"/>
</dbReference>
<feature type="transmembrane region" description="Helical" evidence="5">
    <location>
        <begin position="362"/>
        <end position="381"/>
    </location>
</feature>
<evidence type="ECO:0000256" key="3">
    <source>
        <dbReference type="ARBA" id="ARBA00022989"/>
    </source>
</evidence>
<feature type="transmembrane region" description="Helical" evidence="5">
    <location>
        <begin position="83"/>
        <end position="104"/>
    </location>
</feature>
<feature type="transmembrane region" description="Helical" evidence="5">
    <location>
        <begin position="458"/>
        <end position="479"/>
    </location>
</feature>
<evidence type="ECO:0000256" key="2">
    <source>
        <dbReference type="ARBA" id="ARBA00022692"/>
    </source>
</evidence>
<feature type="transmembrane region" description="Helical" evidence="5">
    <location>
        <begin position="116"/>
        <end position="135"/>
    </location>
</feature>
<feature type="transmembrane region" description="Helical" evidence="5">
    <location>
        <begin position="141"/>
        <end position="163"/>
    </location>
</feature>
<name>A0A0G0UDP3_9BACT</name>
<gene>
    <name evidence="7" type="ORF">UU35_C0006G0031</name>
</gene>
<feature type="transmembrane region" description="Helical" evidence="5">
    <location>
        <begin position="175"/>
        <end position="194"/>
    </location>
</feature>
<dbReference type="EMBL" id="LCAH01000006">
    <property type="protein sequence ID" value="KKR87078.1"/>
    <property type="molecule type" value="Genomic_DNA"/>
</dbReference>
<accession>A0A0G0UDP3</accession>
<feature type="transmembrane region" description="Helical" evidence="5">
    <location>
        <begin position="306"/>
        <end position="332"/>
    </location>
</feature>
<feature type="transmembrane region" description="Helical" evidence="5">
    <location>
        <begin position="239"/>
        <end position="258"/>
    </location>
</feature>
<keyword evidence="4 5" id="KW-0472">Membrane</keyword>
<dbReference type="InterPro" id="IPR051533">
    <property type="entry name" value="WaaL-like"/>
</dbReference>
<feature type="transmembrane region" description="Helical" evidence="5">
    <location>
        <begin position="15"/>
        <end position="32"/>
    </location>
</feature>
<keyword evidence="3 5" id="KW-1133">Transmembrane helix</keyword>
<dbReference type="Pfam" id="PF04932">
    <property type="entry name" value="Wzy_C"/>
    <property type="match status" value="1"/>
</dbReference>
<dbReference type="InterPro" id="IPR007016">
    <property type="entry name" value="O-antigen_ligase-rel_domated"/>
</dbReference>